<dbReference type="AlphaFoldDB" id="A0A094ZDP8"/>
<name>A0A094ZDP8_SCHHA</name>
<reference evidence="3" key="1">
    <citation type="journal article" date="2012" name="Nat. Genet.">
        <title>Whole-genome sequence of Schistosoma haematobium.</title>
        <authorList>
            <person name="Young N.D."/>
            <person name="Jex A.R."/>
            <person name="Li B."/>
            <person name="Liu S."/>
            <person name="Yang L."/>
            <person name="Xiong Z."/>
            <person name="Li Y."/>
            <person name="Cantacessi C."/>
            <person name="Hall R.S."/>
            <person name="Xu X."/>
            <person name="Chen F."/>
            <person name="Wu X."/>
            <person name="Zerlotini A."/>
            <person name="Oliveira G."/>
            <person name="Hofmann A."/>
            <person name="Zhang G."/>
            <person name="Fang X."/>
            <person name="Kang Y."/>
            <person name="Campbell B.E."/>
            <person name="Loukas A."/>
            <person name="Ranganathan S."/>
            <person name="Rollinson D."/>
            <person name="Rinaldi G."/>
            <person name="Brindley P.J."/>
            <person name="Yang H."/>
            <person name="Wang J."/>
            <person name="Wang J."/>
            <person name="Gasser R.B."/>
        </authorList>
    </citation>
    <scope>NUCLEOTIDE SEQUENCE [LARGE SCALE GENOMIC DNA]</scope>
</reference>
<dbReference type="STRING" id="6185.A0A094ZDP8"/>
<accession>A0A094ZDP8</accession>
<dbReference type="GO" id="GO:0031048">
    <property type="term" value="P:regulatory ncRNA-mediated heterochromatin formation"/>
    <property type="evidence" value="ECO:0007669"/>
    <property type="project" value="TreeGrafter"/>
</dbReference>
<feature type="compositionally biased region" description="Basic and acidic residues" evidence="1">
    <location>
        <begin position="1"/>
        <end position="17"/>
    </location>
</feature>
<feature type="region of interest" description="Disordered" evidence="1">
    <location>
        <begin position="1019"/>
        <end position="1049"/>
    </location>
</feature>
<dbReference type="GO" id="GO:0005634">
    <property type="term" value="C:nucleus"/>
    <property type="evidence" value="ECO:0007669"/>
    <property type="project" value="TreeGrafter"/>
</dbReference>
<dbReference type="Pfam" id="PF22749">
    <property type="entry name" value="Arb2"/>
    <property type="match status" value="1"/>
</dbReference>
<protein>
    <recommendedName>
        <fullName evidence="2">Arb2 domain-containing protein</fullName>
    </recommendedName>
</protein>
<dbReference type="PANTHER" id="PTHR21357">
    <property type="entry name" value="FAM172 FAMILY PROTEIN HOMOLOG CG10038"/>
    <property type="match status" value="1"/>
</dbReference>
<feature type="region of interest" description="Disordered" evidence="1">
    <location>
        <begin position="654"/>
        <end position="674"/>
    </location>
</feature>
<dbReference type="InterPro" id="IPR053858">
    <property type="entry name" value="Arb2_dom"/>
</dbReference>
<evidence type="ECO:0000256" key="1">
    <source>
        <dbReference type="SAM" id="MobiDB-lite"/>
    </source>
</evidence>
<feature type="domain" description="Arb2" evidence="2">
    <location>
        <begin position="53"/>
        <end position="195"/>
    </location>
</feature>
<feature type="region of interest" description="Disordered" evidence="1">
    <location>
        <begin position="1"/>
        <end position="36"/>
    </location>
</feature>
<dbReference type="PANTHER" id="PTHR21357:SF4">
    <property type="entry name" value="FAM172 FAMILY PROTEIN HOMOLOG CG10038"/>
    <property type="match status" value="1"/>
</dbReference>
<evidence type="ECO:0000259" key="2">
    <source>
        <dbReference type="Pfam" id="PF22749"/>
    </source>
</evidence>
<feature type="compositionally biased region" description="Polar residues" evidence="1">
    <location>
        <begin position="19"/>
        <end position="36"/>
    </location>
</feature>
<organism evidence="3">
    <name type="scientific">Schistosoma haematobium</name>
    <name type="common">Blood fluke</name>
    <dbReference type="NCBI Taxonomy" id="6185"/>
    <lineage>
        <taxon>Eukaryota</taxon>
        <taxon>Metazoa</taxon>
        <taxon>Spiralia</taxon>
        <taxon>Lophotrochozoa</taxon>
        <taxon>Platyhelminthes</taxon>
        <taxon>Trematoda</taxon>
        <taxon>Digenea</taxon>
        <taxon>Strigeidida</taxon>
        <taxon>Schistosomatoidea</taxon>
        <taxon>Schistosomatidae</taxon>
        <taxon>Schistosoma</taxon>
    </lineage>
</organism>
<sequence length="1049" mass="116705">MKESDKFIPSCEHHATEELSPTKSEDSNLQNTPEIPTSLPSRIELVRPIYHQISDFCFDFDSEGILRHTQTGDTFCVKVTSTGPSLKRQEIIRAICTRLIRQRLFALNMESSQVPIPGHPTHCMRVLHSKNFFTHKGPIIILLQGGGIAQAGVWAPRLLLHPQHGLQSGSQISLVKKAHEQGYAIAIINANEHVPSEAEMDAMEKFPNPSCPLFNVTECVRIDHNLKSPVHDNNHDVPIYLTLPDHSNKLILPALDNKSHHPVAFDSNLENPILFVPCKSSTEQESKQLFRSCLTRTPSSSSALSCLLTGSNSTSSSTMRTNSNLQKTPVCCVNSICSTNETCLTSSTTDLTLNAHVKSVGSTVNAPSSSSMLNATHSLNYESQSQKHVFLVPSNSVALKNLIQSRVSAERTSFIKSTDVPQGRNIVSDDMNSLNSSNCQSFVENSTCVINSGNNITAVKKSSIICHFPATSMPTASTTTTLPTTSDIPSYSIEDKDRNFPKGRSLNNDPIVSNISVEDRLYGIWRQLIPHCASNHILVWAHQQGANAFIHPFKPMPDVFPGFSLPVPINSRKKLSSAPINTDIKQMSEKPIIPPTIHNDSMLDKCPESLSNNHNNLDSVVQHNSKMRINKQLEWSTGCLSKVLKSPVVLSDTVSHNTSKKPRLSNECDGNNPSTQVAYNNVPSDYHNNGINNIDKAKIRFTRRRHLSSGPILMTHKNENSTRKSAYILEPTNDNLPLITNDYEQSQQNKPLVTINTIPDEIREILPKVSTGRLWFDRRIYGPWRHHVTPEASRRAFWLPNDNGLLVKNISKKNASNSITNQTENKLCVDNLPAVSGSDLDAMRFAKHGGVIPQSVGIWSDIISKDNNNSDEFLQLRLARAWQRKAERLWRELTSRVKAVVFTDSADVLDLCAAGVGWGLNILNEQNINDNELPCIYKPTIYQQNIPEKVLQFREWLSQNSVNYVAANLKLGTRLNPQVNAQRHAIPTLSSSTTEHDLIPSTVLHHIFDFFRSKLQPSFPKEDSEHTKSESPSTTVENSTCSMLSSVHS</sequence>
<proteinExistence type="predicted"/>
<gene>
    <name evidence="3" type="ORF">MS3_00599</name>
</gene>
<dbReference type="InterPro" id="IPR048263">
    <property type="entry name" value="Arb2"/>
</dbReference>
<feature type="compositionally biased region" description="Basic and acidic residues" evidence="1">
    <location>
        <begin position="1020"/>
        <end position="1029"/>
    </location>
</feature>
<dbReference type="EMBL" id="KL250504">
    <property type="protein sequence ID" value="KGB32450.1"/>
    <property type="molecule type" value="Genomic_DNA"/>
</dbReference>
<feature type="compositionally biased region" description="Polar residues" evidence="1">
    <location>
        <begin position="1030"/>
        <end position="1049"/>
    </location>
</feature>
<evidence type="ECO:0000313" key="3">
    <source>
        <dbReference type="EMBL" id="KGB32450.1"/>
    </source>
</evidence>
<dbReference type="GO" id="GO:0035197">
    <property type="term" value="F:siRNA binding"/>
    <property type="evidence" value="ECO:0007669"/>
    <property type="project" value="TreeGrafter"/>
</dbReference>